<feature type="compositionally biased region" description="Low complexity" evidence="6">
    <location>
        <begin position="194"/>
        <end position="213"/>
    </location>
</feature>
<keyword evidence="3" id="KW-0238">DNA-binding</keyword>
<evidence type="ECO:0000256" key="4">
    <source>
        <dbReference type="ARBA" id="ARBA00023163"/>
    </source>
</evidence>
<feature type="region of interest" description="Disordered" evidence="6">
    <location>
        <begin position="169"/>
        <end position="232"/>
    </location>
</feature>
<evidence type="ECO:0000313" key="9">
    <source>
        <dbReference type="Proteomes" id="UP000276215"/>
    </source>
</evidence>
<dbReference type="PANTHER" id="PTHR31845:SF39">
    <property type="entry name" value="TRANSCRIPTION FACTOR PBCR-RELATED"/>
    <property type="match status" value="1"/>
</dbReference>
<keyword evidence="5" id="KW-0539">Nucleus</keyword>
<dbReference type="PROSITE" id="PS00463">
    <property type="entry name" value="ZN2_CY6_FUNGAL_1"/>
    <property type="match status" value="1"/>
</dbReference>
<evidence type="ECO:0000256" key="6">
    <source>
        <dbReference type="SAM" id="MobiDB-lite"/>
    </source>
</evidence>
<accession>A0A3N4K3S3</accession>
<feature type="compositionally biased region" description="Low complexity" evidence="6">
    <location>
        <begin position="790"/>
        <end position="799"/>
    </location>
</feature>
<dbReference type="CDD" id="cd12148">
    <property type="entry name" value="fungal_TF_MHR"/>
    <property type="match status" value="1"/>
</dbReference>
<dbReference type="InterPro" id="IPR036864">
    <property type="entry name" value="Zn2-C6_fun-type_DNA-bd_sf"/>
</dbReference>
<feature type="region of interest" description="Disordered" evidence="6">
    <location>
        <begin position="1"/>
        <end position="83"/>
    </location>
</feature>
<dbReference type="EMBL" id="ML120364">
    <property type="protein sequence ID" value="RPB03061.1"/>
    <property type="molecule type" value="Genomic_DNA"/>
</dbReference>
<dbReference type="PROSITE" id="PS50048">
    <property type="entry name" value="ZN2_CY6_FUNGAL_2"/>
    <property type="match status" value="1"/>
</dbReference>
<evidence type="ECO:0000313" key="8">
    <source>
        <dbReference type="EMBL" id="RPB03061.1"/>
    </source>
</evidence>
<name>A0A3N4K3S3_9PEZI</name>
<dbReference type="OrthoDB" id="5226580at2759"/>
<feature type="compositionally biased region" description="Low complexity" evidence="6">
    <location>
        <begin position="48"/>
        <end position="59"/>
    </location>
</feature>
<dbReference type="InterPro" id="IPR051089">
    <property type="entry name" value="prtT"/>
</dbReference>
<comment type="subcellular location">
    <subcellularLocation>
        <location evidence="1">Nucleus</location>
    </subcellularLocation>
</comment>
<dbReference type="SMART" id="SM00066">
    <property type="entry name" value="GAL4"/>
    <property type="match status" value="1"/>
</dbReference>
<feature type="domain" description="Zn(2)-C6 fungal-type" evidence="7">
    <location>
        <begin position="103"/>
        <end position="137"/>
    </location>
</feature>
<feature type="compositionally biased region" description="Low complexity" evidence="6">
    <location>
        <begin position="74"/>
        <end position="83"/>
    </location>
</feature>
<feature type="compositionally biased region" description="Pro residues" evidence="6">
    <location>
        <begin position="33"/>
        <end position="47"/>
    </location>
</feature>
<dbReference type="Proteomes" id="UP000276215">
    <property type="component" value="Unassembled WGS sequence"/>
</dbReference>
<dbReference type="CDD" id="cd00067">
    <property type="entry name" value="GAL4"/>
    <property type="match status" value="1"/>
</dbReference>
<reference evidence="8 9" key="1">
    <citation type="journal article" date="2018" name="Nat. Ecol. Evol.">
        <title>Pezizomycetes genomes reveal the molecular basis of ectomycorrhizal truffle lifestyle.</title>
        <authorList>
            <person name="Murat C."/>
            <person name="Payen T."/>
            <person name="Noel B."/>
            <person name="Kuo A."/>
            <person name="Morin E."/>
            <person name="Chen J."/>
            <person name="Kohler A."/>
            <person name="Krizsan K."/>
            <person name="Balestrini R."/>
            <person name="Da Silva C."/>
            <person name="Montanini B."/>
            <person name="Hainaut M."/>
            <person name="Levati E."/>
            <person name="Barry K.W."/>
            <person name="Belfiori B."/>
            <person name="Cichocki N."/>
            <person name="Clum A."/>
            <person name="Dockter R.B."/>
            <person name="Fauchery L."/>
            <person name="Guy J."/>
            <person name="Iotti M."/>
            <person name="Le Tacon F."/>
            <person name="Lindquist E.A."/>
            <person name="Lipzen A."/>
            <person name="Malagnac F."/>
            <person name="Mello A."/>
            <person name="Molinier V."/>
            <person name="Miyauchi S."/>
            <person name="Poulain J."/>
            <person name="Riccioni C."/>
            <person name="Rubini A."/>
            <person name="Sitrit Y."/>
            <person name="Splivallo R."/>
            <person name="Traeger S."/>
            <person name="Wang M."/>
            <person name="Zifcakova L."/>
            <person name="Wipf D."/>
            <person name="Zambonelli A."/>
            <person name="Paolocci F."/>
            <person name="Nowrousian M."/>
            <person name="Ottonello S."/>
            <person name="Baldrian P."/>
            <person name="Spatafora J.W."/>
            <person name="Henrissat B."/>
            <person name="Nagy L.G."/>
            <person name="Aury J.M."/>
            <person name="Wincker P."/>
            <person name="Grigoriev I.V."/>
            <person name="Bonfante P."/>
            <person name="Martin F.M."/>
        </authorList>
    </citation>
    <scope>NUCLEOTIDE SEQUENCE [LARGE SCALE GENOMIC DNA]</scope>
    <source>
        <strain evidence="8 9">120613-1</strain>
    </source>
</reference>
<feature type="compositionally biased region" description="Low complexity" evidence="6">
    <location>
        <begin position="841"/>
        <end position="853"/>
    </location>
</feature>
<organism evidence="8 9">
    <name type="scientific">Choiromyces venosus 120613-1</name>
    <dbReference type="NCBI Taxonomy" id="1336337"/>
    <lineage>
        <taxon>Eukaryota</taxon>
        <taxon>Fungi</taxon>
        <taxon>Dikarya</taxon>
        <taxon>Ascomycota</taxon>
        <taxon>Pezizomycotina</taxon>
        <taxon>Pezizomycetes</taxon>
        <taxon>Pezizales</taxon>
        <taxon>Tuberaceae</taxon>
        <taxon>Choiromyces</taxon>
    </lineage>
</organism>
<dbReference type="GO" id="GO:0008270">
    <property type="term" value="F:zinc ion binding"/>
    <property type="evidence" value="ECO:0007669"/>
    <property type="project" value="InterPro"/>
</dbReference>
<dbReference type="STRING" id="1336337.A0A3N4K3S3"/>
<dbReference type="PANTHER" id="PTHR31845">
    <property type="entry name" value="FINGER DOMAIN PROTEIN, PUTATIVE-RELATED"/>
    <property type="match status" value="1"/>
</dbReference>
<dbReference type="Gene3D" id="4.10.240.10">
    <property type="entry name" value="Zn(2)-C6 fungal-type DNA-binding domain"/>
    <property type="match status" value="1"/>
</dbReference>
<proteinExistence type="predicted"/>
<evidence type="ECO:0000256" key="1">
    <source>
        <dbReference type="ARBA" id="ARBA00004123"/>
    </source>
</evidence>
<dbReference type="InterPro" id="IPR001138">
    <property type="entry name" value="Zn2Cys6_DnaBD"/>
</dbReference>
<dbReference type="GO" id="GO:0000981">
    <property type="term" value="F:DNA-binding transcription factor activity, RNA polymerase II-specific"/>
    <property type="evidence" value="ECO:0007669"/>
    <property type="project" value="InterPro"/>
</dbReference>
<evidence type="ECO:0000259" key="7">
    <source>
        <dbReference type="PROSITE" id="PS50048"/>
    </source>
</evidence>
<dbReference type="GO" id="GO:0000976">
    <property type="term" value="F:transcription cis-regulatory region binding"/>
    <property type="evidence" value="ECO:0007669"/>
    <property type="project" value="TreeGrafter"/>
</dbReference>
<evidence type="ECO:0000256" key="3">
    <source>
        <dbReference type="ARBA" id="ARBA00023125"/>
    </source>
</evidence>
<keyword evidence="2" id="KW-0805">Transcription regulation</keyword>
<keyword evidence="9" id="KW-1185">Reference proteome</keyword>
<evidence type="ECO:0000256" key="2">
    <source>
        <dbReference type="ARBA" id="ARBA00023015"/>
    </source>
</evidence>
<sequence>MEIDPNLTDASGHSDTAGHHHHRGQFTPSSHSLPPPLATGPHDPPPHSQASGAAAASHPLDYSQQPAHLTPVRSAASLSASPTTAAAAAASLQQLQEQKRPRACESCRGLKVRCEPNAENPSKKCKRCAKANRECIFTAPSRKRQKKADTKVAELEKKIDALTASLNATKQRAARASPGEDEDDEEDYEDETLTEAVVVEAAAASTSPVSARPAAKRRKGSGGGGGGDDNQAQQRLRNDAEKYAALYPFLAPKGSKIPVSTHIKPAEGNGHQYEYLDVIDRQLLGMEMARKIFDHYVEDLAPHFPAVVFPPGTIADKVRAKSPTLFLAILASASGTSHPDLHRALHKEISRALADKIMINGEKSLEIVQALLVTTVWYYPPEHFEELKFYMLIHQAAVMALEIGLGRKTVLSKSRAPGTCTIPGAMRPGEDIGPRGMPHGPWIPGPGGTYPPPGDRKYGFPNPLPVPVPRVPYPDSSTLESRRTLLACYWTCCNVSMALRRPNMLRFTPFMEECVRELESNPLAEKTDISLANWVKMQKIAEDVGNEFAFDQVDAVVSLQEERVQLKLQEFNARLKAWKEELPEEAKHPHLEMAYHILSIYTNEIVLHNNHNIDDFRPPYTESSLRLSPSSTQPLTPLHFNAISTCISSAHAVLQIFFSLPLTSARSIPMFSFVRCSYACVVLLKIYFTASSPKSELGKHLDRNSLEITQYLERLTGKLEEVAADDKCRGAGKFVMIIMMLRTWYFRQSAEVERSLGTPVEPAASLSRLGLGEAGGGEESAGITPGSAYPHSPSTLSSKSPPPPGTTPTLNPLHHISHTPSKYFPPQQPQEFQPLTPPQPQSTSYTPAPTAEWPAPPPEPLLFTGNGEMFTDDGFWALMDGNIAGFGMGMLNWGGGF</sequence>
<dbReference type="AlphaFoldDB" id="A0A3N4K3S3"/>
<dbReference type="Pfam" id="PF00172">
    <property type="entry name" value="Zn_clus"/>
    <property type="match status" value="1"/>
</dbReference>
<protein>
    <recommendedName>
        <fullName evidence="7">Zn(2)-C6 fungal-type domain-containing protein</fullName>
    </recommendedName>
</protein>
<evidence type="ECO:0000256" key="5">
    <source>
        <dbReference type="ARBA" id="ARBA00023242"/>
    </source>
</evidence>
<dbReference type="GO" id="GO:0005634">
    <property type="term" value="C:nucleus"/>
    <property type="evidence" value="ECO:0007669"/>
    <property type="project" value="UniProtKB-SubCell"/>
</dbReference>
<feature type="region of interest" description="Disordered" evidence="6">
    <location>
        <begin position="769"/>
        <end position="857"/>
    </location>
</feature>
<keyword evidence="4" id="KW-0804">Transcription</keyword>
<gene>
    <name evidence="8" type="ORF">L873DRAFT_1826418</name>
</gene>
<dbReference type="SUPFAM" id="SSF57701">
    <property type="entry name" value="Zn2/Cys6 DNA-binding domain"/>
    <property type="match status" value="1"/>
</dbReference>
<feature type="compositionally biased region" description="Acidic residues" evidence="6">
    <location>
        <begin position="179"/>
        <end position="193"/>
    </location>
</feature>